<dbReference type="Gene3D" id="3.20.20.150">
    <property type="entry name" value="Divalent-metal-dependent TIM barrel enzymes"/>
    <property type="match status" value="1"/>
</dbReference>
<dbReference type="EMBL" id="JARVKF010000394">
    <property type="protein sequence ID" value="KAK9418066.1"/>
    <property type="molecule type" value="Genomic_DNA"/>
</dbReference>
<name>A0ABR2UU08_9PEZI</name>
<accession>A0ABR2UU08</accession>
<proteinExistence type="predicted"/>
<protein>
    <submittedName>
        <fullName evidence="2">Xylose isomerase-like TIM barrel domain-containing protein</fullName>
    </submittedName>
</protein>
<evidence type="ECO:0000259" key="1">
    <source>
        <dbReference type="Pfam" id="PF01261"/>
    </source>
</evidence>
<reference evidence="2 3" key="1">
    <citation type="journal article" date="2024" name="J. Plant Pathol.">
        <title>Sequence and assembly of the genome of Seiridium unicorne, isolate CBS 538.82, causal agent of cypress canker disease.</title>
        <authorList>
            <person name="Scali E."/>
            <person name="Rocca G.D."/>
            <person name="Danti R."/>
            <person name="Garbelotto M."/>
            <person name="Barberini S."/>
            <person name="Baroncelli R."/>
            <person name="Emiliani G."/>
        </authorList>
    </citation>
    <scope>NUCLEOTIDE SEQUENCE [LARGE SCALE GENOMIC DNA]</scope>
    <source>
        <strain evidence="2 3">BM-138-508</strain>
    </source>
</reference>
<evidence type="ECO:0000313" key="3">
    <source>
        <dbReference type="Proteomes" id="UP001408356"/>
    </source>
</evidence>
<comment type="caution">
    <text evidence="2">The sequence shown here is derived from an EMBL/GenBank/DDBJ whole genome shotgun (WGS) entry which is preliminary data.</text>
</comment>
<dbReference type="SUPFAM" id="SSF51658">
    <property type="entry name" value="Xylose isomerase-like"/>
    <property type="match status" value="1"/>
</dbReference>
<sequence>MEIKRLRTLWGVEPGKDMSEWDKLFPELVKIGFDGIEIDTANLQAPDFPKLRALCDKHGLAITALIFSSWPQYVGPRPKGLTPDDHLKFYREQIKQASVLKPLKINAHSGSDVFTPEQSVEFYKGTFAIDEELGFAGRVTHETHRNRSLFNPQATGYILSRVPNLRITLDISHWVVVSERLLDTSEEDIALIEQMVPHVEHIHARIGTTQASQCPEPMNPAFKEEREFFERTWLRVLEHRLKSNDTRPLTFVPEYGPFPYHPINSKQTHGEVANSEATRLYGMFGAFIASSQKS</sequence>
<keyword evidence="3" id="KW-1185">Reference proteome</keyword>
<dbReference type="Proteomes" id="UP001408356">
    <property type="component" value="Unassembled WGS sequence"/>
</dbReference>
<gene>
    <name evidence="2" type="ORF">SUNI508_08495</name>
</gene>
<dbReference type="InterPro" id="IPR036237">
    <property type="entry name" value="Xyl_isomerase-like_sf"/>
</dbReference>
<evidence type="ECO:0000313" key="2">
    <source>
        <dbReference type="EMBL" id="KAK9418066.1"/>
    </source>
</evidence>
<dbReference type="Pfam" id="PF01261">
    <property type="entry name" value="AP_endonuc_2"/>
    <property type="match status" value="1"/>
</dbReference>
<organism evidence="2 3">
    <name type="scientific">Seiridium unicorne</name>
    <dbReference type="NCBI Taxonomy" id="138068"/>
    <lineage>
        <taxon>Eukaryota</taxon>
        <taxon>Fungi</taxon>
        <taxon>Dikarya</taxon>
        <taxon>Ascomycota</taxon>
        <taxon>Pezizomycotina</taxon>
        <taxon>Sordariomycetes</taxon>
        <taxon>Xylariomycetidae</taxon>
        <taxon>Amphisphaeriales</taxon>
        <taxon>Sporocadaceae</taxon>
        <taxon>Seiridium</taxon>
    </lineage>
</organism>
<feature type="domain" description="Xylose isomerase-like TIM barrel" evidence="1">
    <location>
        <begin position="27"/>
        <end position="204"/>
    </location>
</feature>
<dbReference type="InterPro" id="IPR013022">
    <property type="entry name" value="Xyl_isomerase-like_TIM-brl"/>
</dbReference>